<gene>
    <name evidence="10" type="ORF">SAMN05421642_10778</name>
</gene>
<feature type="transmembrane region" description="Helical" evidence="7">
    <location>
        <begin position="251"/>
        <end position="271"/>
    </location>
</feature>
<accession>A0A239IIH5</accession>
<reference evidence="11" key="1">
    <citation type="submission" date="2017-06" db="EMBL/GenBank/DDBJ databases">
        <authorList>
            <person name="Varghese N."/>
            <person name="Submissions S."/>
        </authorList>
    </citation>
    <scope>NUCLEOTIDE SEQUENCE [LARGE SCALE GENOMIC DNA]</scope>
    <source>
        <strain evidence="11">JCM 23211</strain>
    </source>
</reference>
<keyword evidence="6 7" id="KW-0472">Membrane</keyword>
<dbReference type="STRING" id="398843.A3K89_22740"/>
<evidence type="ECO:0000313" key="10">
    <source>
        <dbReference type="EMBL" id="SNS93427.1"/>
    </source>
</evidence>
<feature type="transmembrane region" description="Helical" evidence="7">
    <location>
        <begin position="210"/>
        <end position="231"/>
    </location>
</feature>
<comment type="subcellular location">
    <subcellularLocation>
        <location evidence="1 7">Cell membrane</location>
        <topology evidence="1 7">Multi-pass membrane protein</topology>
    </subcellularLocation>
</comment>
<feature type="transmembrane region" description="Helical" evidence="7">
    <location>
        <begin position="130"/>
        <end position="151"/>
    </location>
</feature>
<dbReference type="CDD" id="cd06261">
    <property type="entry name" value="TM_PBP2"/>
    <property type="match status" value="1"/>
</dbReference>
<evidence type="ECO:0000256" key="8">
    <source>
        <dbReference type="SAM" id="MobiDB-lite"/>
    </source>
</evidence>
<evidence type="ECO:0000259" key="9">
    <source>
        <dbReference type="PROSITE" id="PS50928"/>
    </source>
</evidence>
<dbReference type="RefSeq" id="WP_089246923.1">
    <property type="nucleotide sequence ID" value="NZ_FZOW01000007.1"/>
</dbReference>
<dbReference type="InterPro" id="IPR000515">
    <property type="entry name" value="MetI-like"/>
</dbReference>
<dbReference type="PANTHER" id="PTHR30151">
    <property type="entry name" value="ALKANE SULFONATE ABC TRANSPORTER-RELATED, MEMBRANE SUBUNIT"/>
    <property type="match status" value="1"/>
</dbReference>
<dbReference type="Proteomes" id="UP000198327">
    <property type="component" value="Unassembled WGS sequence"/>
</dbReference>
<name>A0A239IIH5_9NOCA</name>
<dbReference type="PROSITE" id="PS50928">
    <property type="entry name" value="ABC_TM1"/>
    <property type="match status" value="1"/>
</dbReference>
<organism evidence="10 11">
    <name type="scientific">Rhodococcoides kyotonense</name>
    <dbReference type="NCBI Taxonomy" id="398843"/>
    <lineage>
        <taxon>Bacteria</taxon>
        <taxon>Bacillati</taxon>
        <taxon>Actinomycetota</taxon>
        <taxon>Actinomycetes</taxon>
        <taxon>Mycobacteriales</taxon>
        <taxon>Nocardiaceae</taxon>
        <taxon>Rhodococcoides</taxon>
    </lineage>
</organism>
<evidence type="ECO:0000256" key="6">
    <source>
        <dbReference type="ARBA" id="ARBA00023136"/>
    </source>
</evidence>
<feature type="transmembrane region" description="Helical" evidence="7">
    <location>
        <begin position="157"/>
        <end position="176"/>
    </location>
</feature>
<keyword evidence="2 7" id="KW-0813">Transport</keyword>
<keyword evidence="5 7" id="KW-1133">Transmembrane helix</keyword>
<dbReference type="SUPFAM" id="SSF161098">
    <property type="entry name" value="MetI-like"/>
    <property type="match status" value="1"/>
</dbReference>
<dbReference type="AlphaFoldDB" id="A0A239IIH5"/>
<evidence type="ECO:0000256" key="3">
    <source>
        <dbReference type="ARBA" id="ARBA00022475"/>
    </source>
</evidence>
<dbReference type="InterPro" id="IPR035906">
    <property type="entry name" value="MetI-like_sf"/>
</dbReference>
<dbReference type="GO" id="GO:0005886">
    <property type="term" value="C:plasma membrane"/>
    <property type="evidence" value="ECO:0007669"/>
    <property type="project" value="UniProtKB-SubCell"/>
</dbReference>
<feature type="compositionally biased region" description="Low complexity" evidence="8">
    <location>
        <begin position="12"/>
        <end position="22"/>
    </location>
</feature>
<dbReference type="Pfam" id="PF00528">
    <property type="entry name" value="BPD_transp_1"/>
    <property type="match status" value="1"/>
</dbReference>
<evidence type="ECO:0000313" key="11">
    <source>
        <dbReference type="Proteomes" id="UP000198327"/>
    </source>
</evidence>
<protein>
    <submittedName>
        <fullName evidence="10">NitT/TauT family transport system permease protein</fullName>
    </submittedName>
</protein>
<proteinExistence type="inferred from homology"/>
<keyword evidence="11" id="KW-1185">Reference proteome</keyword>
<evidence type="ECO:0000256" key="5">
    <source>
        <dbReference type="ARBA" id="ARBA00022989"/>
    </source>
</evidence>
<feature type="transmembrane region" description="Helical" evidence="7">
    <location>
        <begin position="99"/>
        <end position="118"/>
    </location>
</feature>
<evidence type="ECO:0000256" key="4">
    <source>
        <dbReference type="ARBA" id="ARBA00022692"/>
    </source>
</evidence>
<comment type="similarity">
    <text evidence="7">Belongs to the binding-protein-dependent transport system permease family.</text>
</comment>
<feature type="region of interest" description="Disordered" evidence="8">
    <location>
        <begin position="1"/>
        <end position="29"/>
    </location>
</feature>
<dbReference type="Gene3D" id="1.10.3720.10">
    <property type="entry name" value="MetI-like"/>
    <property type="match status" value="1"/>
</dbReference>
<keyword evidence="3" id="KW-1003">Cell membrane</keyword>
<evidence type="ECO:0000256" key="7">
    <source>
        <dbReference type="RuleBase" id="RU363032"/>
    </source>
</evidence>
<evidence type="ECO:0000256" key="2">
    <source>
        <dbReference type="ARBA" id="ARBA00022448"/>
    </source>
</evidence>
<dbReference type="PANTHER" id="PTHR30151:SF20">
    <property type="entry name" value="ABC TRANSPORTER PERMEASE PROTEIN HI_0355-RELATED"/>
    <property type="match status" value="1"/>
</dbReference>
<feature type="domain" description="ABC transmembrane type-1" evidence="9">
    <location>
        <begin position="91"/>
        <end position="271"/>
    </location>
</feature>
<dbReference type="GO" id="GO:0055085">
    <property type="term" value="P:transmembrane transport"/>
    <property type="evidence" value="ECO:0007669"/>
    <property type="project" value="InterPro"/>
</dbReference>
<keyword evidence="4 7" id="KW-0812">Transmembrane</keyword>
<sequence length="294" mass="31308">MAVTTSVETRSADPAASTPAPTNRRRSSKATLPSFRNTWSGLWRPLALVAVLIAAWWAVTESELVAPYILPSPGDTWSTMTENASYLAGHTWVTTYETIAGFVIAAIVGEAVAVLMIYSSSIEKTMYPLILFAQVIPKIAIAPLFVVWLGFGASPKILVAVLMAFFPIVIAGMAGLRSVDPEILELTSTMGASKWKTFAKVRFPASLPQLMSGLKIAATLAVTGAVVGEFVGANEGLGYVILQANGNIDTAMLFAALIIMSALGIILFMIIEIAEKFLIPWHASRRSTASASAV</sequence>
<dbReference type="EMBL" id="FZOW01000007">
    <property type="protein sequence ID" value="SNS93427.1"/>
    <property type="molecule type" value="Genomic_DNA"/>
</dbReference>
<dbReference type="OrthoDB" id="7274389at2"/>
<evidence type="ECO:0000256" key="1">
    <source>
        <dbReference type="ARBA" id="ARBA00004651"/>
    </source>
</evidence>